<sequence length="203" mass="21686">MNTALPPRRRDAEQNRAGILGAALSVLADDPAASVDTITRAAGLTRRAFYGHFADRDALIDAVIASGAERFNAVAAAVTDDDPRVALAHLARELWAEAEHVHAAAALALQDRLVARTADALAPVRARLAEICARGYERDVLRRDIPPTVAARLVEEAARGVITRVDPELARDHRLAARAVLGAAGLSWTESDALLAEPAEERE</sequence>
<keyword evidence="3" id="KW-0804">Transcription</keyword>
<keyword evidence="7" id="KW-1185">Reference proteome</keyword>
<name>A0ABY5NGP2_9MICO</name>
<dbReference type="InterPro" id="IPR009057">
    <property type="entry name" value="Homeodomain-like_sf"/>
</dbReference>
<dbReference type="InterPro" id="IPR001647">
    <property type="entry name" value="HTH_TetR"/>
</dbReference>
<dbReference type="Proteomes" id="UP001054811">
    <property type="component" value="Chromosome"/>
</dbReference>
<dbReference type="RefSeq" id="WP_259610888.1">
    <property type="nucleotide sequence ID" value="NZ_CP091139.2"/>
</dbReference>
<evidence type="ECO:0000313" key="6">
    <source>
        <dbReference type="EMBL" id="UUT34372.1"/>
    </source>
</evidence>
<reference evidence="6" key="1">
    <citation type="submission" date="2022-01" db="EMBL/GenBank/DDBJ databases">
        <title>Microbacterium eymi and Microbacterium rhizovicinus sp. nov., isolated from the rhizospheric soil of Elymus tsukushiensis, a plant native to the Dokdo Islands, Republic of Korea.</title>
        <authorList>
            <person name="Hwang Y.J."/>
        </authorList>
    </citation>
    <scope>NUCLEOTIDE SEQUENCE</scope>
    <source>
        <strain evidence="6">KUDC0405</strain>
    </source>
</reference>
<organism evidence="6 7">
    <name type="scientific">Microbacterium elymi</name>
    <dbReference type="NCBI Taxonomy" id="2909587"/>
    <lineage>
        <taxon>Bacteria</taxon>
        <taxon>Bacillati</taxon>
        <taxon>Actinomycetota</taxon>
        <taxon>Actinomycetes</taxon>
        <taxon>Micrococcales</taxon>
        <taxon>Microbacteriaceae</taxon>
        <taxon>Microbacterium</taxon>
    </lineage>
</organism>
<dbReference type="Gene3D" id="1.10.357.10">
    <property type="entry name" value="Tetracycline Repressor, domain 2"/>
    <property type="match status" value="1"/>
</dbReference>
<dbReference type="PANTHER" id="PTHR30055">
    <property type="entry name" value="HTH-TYPE TRANSCRIPTIONAL REGULATOR RUTR"/>
    <property type="match status" value="1"/>
</dbReference>
<evidence type="ECO:0000313" key="7">
    <source>
        <dbReference type="Proteomes" id="UP001054811"/>
    </source>
</evidence>
<evidence type="ECO:0000256" key="2">
    <source>
        <dbReference type="ARBA" id="ARBA00023125"/>
    </source>
</evidence>
<dbReference type="SUPFAM" id="SSF46689">
    <property type="entry name" value="Homeodomain-like"/>
    <property type="match status" value="1"/>
</dbReference>
<keyword evidence="1" id="KW-0805">Transcription regulation</keyword>
<feature type="DNA-binding region" description="H-T-H motif" evidence="4">
    <location>
        <begin position="34"/>
        <end position="53"/>
    </location>
</feature>
<feature type="domain" description="HTH tetR-type" evidence="5">
    <location>
        <begin position="13"/>
        <end position="71"/>
    </location>
</feature>
<keyword evidence="2 4" id="KW-0238">DNA-binding</keyword>
<evidence type="ECO:0000256" key="1">
    <source>
        <dbReference type="ARBA" id="ARBA00023015"/>
    </source>
</evidence>
<proteinExistence type="predicted"/>
<evidence type="ECO:0000256" key="4">
    <source>
        <dbReference type="PROSITE-ProRule" id="PRU00335"/>
    </source>
</evidence>
<protein>
    <submittedName>
        <fullName evidence="6">TetR/AcrR family transcriptional regulator</fullName>
    </submittedName>
</protein>
<accession>A0ABY5NGP2</accession>
<dbReference type="EMBL" id="CP091139">
    <property type="protein sequence ID" value="UUT34372.1"/>
    <property type="molecule type" value="Genomic_DNA"/>
</dbReference>
<dbReference type="PANTHER" id="PTHR30055:SF234">
    <property type="entry name" value="HTH-TYPE TRANSCRIPTIONAL REGULATOR BETI"/>
    <property type="match status" value="1"/>
</dbReference>
<dbReference type="InterPro" id="IPR050109">
    <property type="entry name" value="HTH-type_TetR-like_transc_reg"/>
</dbReference>
<evidence type="ECO:0000256" key="3">
    <source>
        <dbReference type="ARBA" id="ARBA00023163"/>
    </source>
</evidence>
<gene>
    <name evidence="6" type="ORF">L2X98_27490</name>
</gene>
<dbReference type="PROSITE" id="PS50977">
    <property type="entry name" value="HTH_TETR_2"/>
    <property type="match status" value="1"/>
</dbReference>
<dbReference type="Pfam" id="PF00440">
    <property type="entry name" value="TetR_N"/>
    <property type="match status" value="1"/>
</dbReference>
<evidence type="ECO:0000259" key="5">
    <source>
        <dbReference type="PROSITE" id="PS50977"/>
    </source>
</evidence>